<dbReference type="STRING" id="43265.A0A545VPD0"/>
<gene>
    <name evidence="1" type="ORF">IF1G_09712</name>
</gene>
<name>A0A545VPD0_9HYPO</name>
<dbReference type="PANTHER" id="PTHR40375:SF2">
    <property type="entry name" value="SPORULATION-SPECIFIC PROTEIN 22"/>
    <property type="match status" value="1"/>
</dbReference>
<dbReference type="EMBL" id="SPUK01000018">
    <property type="protein sequence ID" value="TQV91646.1"/>
    <property type="molecule type" value="Genomic_DNA"/>
</dbReference>
<reference evidence="1 2" key="1">
    <citation type="journal article" date="2019" name="Appl. Microbiol. Biotechnol.">
        <title>Genome sequence of Isaria javanica and comparative genome analysis insights into family S53 peptidase evolution in fungal entomopathogens.</title>
        <authorList>
            <person name="Lin R."/>
            <person name="Zhang X."/>
            <person name="Xin B."/>
            <person name="Zou M."/>
            <person name="Gao Y."/>
            <person name="Qin F."/>
            <person name="Hu Q."/>
            <person name="Xie B."/>
            <person name="Cheng X."/>
        </authorList>
    </citation>
    <scope>NUCLEOTIDE SEQUENCE [LARGE SCALE GENOMIC DNA]</scope>
    <source>
        <strain evidence="1 2">IJ1G</strain>
    </source>
</reference>
<protein>
    <submittedName>
        <fullName evidence="1">Meiosis specific protein SPO22</fullName>
    </submittedName>
</protein>
<dbReference type="OrthoDB" id="65716at2759"/>
<proteinExistence type="predicted"/>
<evidence type="ECO:0000313" key="2">
    <source>
        <dbReference type="Proteomes" id="UP000315783"/>
    </source>
</evidence>
<dbReference type="PANTHER" id="PTHR40375">
    <property type="entry name" value="SPORULATION-SPECIFIC PROTEIN 22"/>
    <property type="match status" value="1"/>
</dbReference>
<organism evidence="1 2">
    <name type="scientific">Cordyceps javanica</name>
    <dbReference type="NCBI Taxonomy" id="43265"/>
    <lineage>
        <taxon>Eukaryota</taxon>
        <taxon>Fungi</taxon>
        <taxon>Dikarya</taxon>
        <taxon>Ascomycota</taxon>
        <taxon>Pezizomycotina</taxon>
        <taxon>Sordariomycetes</taxon>
        <taxon>Hypocreomycetidae</taxon>
        <taxon>Hypocreales</taxon>
        <taxon>Cordycipitaceae</taxon>
        <taxon>Cordyceps</taxon>
    </lineage>
</organism>
<evidence type="ECO:0000313" key="1">
    <source>
        <dbReference type="EMBL" id="TQV91646.1"/>
    </source>
</evidence>
<dbReference type="Proteomes" id="UP000315783">
    <property type="component" value="Unassembled WGS sequence"/>
</dbReference>
<dbReference type="GO" id="GO:0090173">
    <property type="term" value="P:regulation of synaptonemal complex assembly"/>
    <property type="evidence" value="ECO:0007669"/>
    <property type="project" value="InterPro"/>
</dbReference>
<dbReference type="AlphaFoldDB" id="A0A545VPD0"/>
<accession>A0A545VPD0</accession>
<dbReference type="InterPro" id="IPR039057">
    <property type="entry name" value="Spo22/ZIP4"/>
</dbReference>
<keyword evidence="2" id="KW-1185">Reference proteome</keyword>
<comment type="caution">
    <text evidence="1">The sequence shown here is derived from an EMBL/GenBank/DDBJ whole genome shotgun (WGS) entry which is preliminary data.</text>
</comment>
<sequence>MQEHYCQPSHRVALDKAVLMQLQTLTQRPEKEAIWDAFHLLDCVHFHAECLGPDAVQAIHGALWTSIQSLIDQKSHTQAISWCQLALHPCLARCRPENPAKFLRRILAARIELGEYADAIAGVRALPDGVREDLVTRFLIFRLAVRAWDPALAQECLHALARPPASKAETRDALYACVREAQQAGAKMCAVAALTAAASSWRSEAVVAANVPSLLRCAIRLLLAEGWLAAEFVADNARDENGEAVFHAAELRWFSTNAYNLGVAQCTLWEPGRLVSLFRSCLEFAQALASSSGDQVSLTAAADATLTMLRCHFVLASLYISEAQAVKNEHTQSLYADAEKHATAFTRLFTEHCGGEPGQYPDLLQKLGILCVFQFEALLARSFYDHLHCIVQHARRCNDADVLKALGGCLIQSEAPVKVQSSLLKTIVNEIFAIEKFKCDRLAQYLRCMVQVLLPMADDGAARELLDQAGQVARESKEVGVAFPADEAAWLAAAAFNHGLTRHAARRDMATCHAWLDRALAMAEHADDDGQFAASLRERQRALLAQGSLADTCGPTTH</sequence>